<comment type="caution">
    <text evidence="3">The sequence shown here is derived from an EMBL/GenBank/DDBJ whole genome shotgun (WGS) entry which is preliminary data.</text>
</comment>
<dbReference type="RefSeq" id="XP_040655616.1">
    <property type="nucleotide sequence ID" value="XM_040805512.1"/>
</dbReference>
<accession>A0A151GGQ1</accession>
<feature type="region of interest" description="Disordered" evidence="1">
    <location>
        <begin position="747"/>
        <end position="773"/>
    </location>
</feature>
<feature type="compositionally biased region" description="Low complexity" evidence="1">
    <location>
        <begin position="760"/>
        <end position="769"/>
    </location>
</feature>
<dbReference type="GeneID" id="63720877"/>
<gene>
    <name evidence="3" type="ORF">DCS_08234</name>
</gene>
<dbReference type="AlphaFoldDB" id="A0A151GGQ1"/>
<feature type="region of interest" description="Disordered" evidence="1">
    <location>
        <begin position="341"/>
        <end position="380"/>
    </location>
</feature>
<proteinExistence type="predicted"/>
<dbReference type="EMBL" id="LAYC01000003">
    <property type="protein sequence ID" value="KYK56264.1"/>
    <property type="molecule type" value="Genomic_DNA"/>
</dbReference>
<keyword evidence="2" id="KW-0732">Signal</keyword>
<dbReference type="Gene3D" id="3.90.210.10">
    <property type="entry name" value="Heat-Labile Enterotoxin, subunit A"/>
    <property type="match status" value="1"/>
</dbReference>
<feature type="compositionally biased region" description="Basic and acidic residues" evidence="1">
    <location>
        <begin position="341"/>
        <end position="372"/>
    </location>
</feature>
<dbReference type="SUPFAM" id="SSF56399">
    <property type="entry name" value="ADP-ribosylation"/>
    <property type="match status" value="2"/>
</dbReference>
<dbReference type="InParanoid" id="A0A151GGQ1"/>
<keyword evidence="4" id="KW-1185">Reference proteome</keyword>
<name>A0A151GGQ1_DRECN</name>
<evidence type="ECO:0000256" key="1">
    <source>
        <dbReference type="SAM" id="MobiDB-lite"/>
    </source>
</evidence>
<dbReference type="Proteomes" id="UP000076580">
    <property type="component" value="Chromosome 03"/>
</dbReference>
<reference evidence="3 4" key="1">
    <citation type="journal article" date="2016" name="Sci. Rep.">
        <title>Insights into Adaptations to a Near-Obligate Nematode Endoparasitic Lifestyle from the Finished Genome of Drechmeria coniospora.</title>
        <authorList>
            <person name="Zhang L."/>
            <person name="Zhou Z."/>
            <person name="Guo Q."/>
            <person name="Fokkens L."/>
            <person name="Miskei M."/>
            <person name="Pocsi I."/>
            <person name="Zhang W."/>
            <person name="Chen M."/>
            <person name="Wang L."/>
            <person name="Sun Y."/>
            <person name="Donzelli B.G."/>
            <person name="Gibson D.M."/>
            <person name="Nelson D.R."/>
            <person name="Luo J.G."/>
            <person name="Rep M."/>
            <person name="Liu H."/>
            <person name="Yang S."/>
            <person name="Wang J."/>
            <person name="Krasnoff S.B."/>
            <person name="Xu Y."/>
            <person name="Molnar I."/>
            <person name="Lin M."/>
        </authorList>
    </citation>
    <scope>NUCLEOTIDE SEQUENCE [LARGE SCALE GENOMIC DNA]</scope>
    <source>
        <strain evidence="3 4">ARSEF 6962</strain>
    </source>
</reference>
<sequence>MQGCSRSSVSLCMLLLCQWLPAYAVDTPPEQKPEDAGQALRIPPGARPVRLQDLHLPEENKNIMWTVNHQVPGKAREPPNLVFRFDFRDPHEVFKTGLQTRQRQREGKSSIFGWDVSRHTVATVENSETTNYISTTRLPKIAETFGNNLDSSGRYRFFDSAELAEAEKKIGPDGKVDYNHRPVDLAHDGVSSAEPLEGWVFIIKPDPSFINVFQSLGPDGYLDPEHRSQQEFAAMEQISPDRIIGAYDLQDPDRMVIFNPTYNQAYNGQRAGIGYQRLAHNSNEQLAEMASIIREAAEVESQGLRLEAAKHPVPMKEWKPMPLSQFIQEFNAYVTVTAPDAKTDTDSSHQDRPGNDETTGKTYATDRRRPNEGAEDDGVGGKRIKVVCPRSHGCDALRSLDEHGAARELTPIVEAVSARHFEMLARKHGLKPVVEDAFQQSLPSFRSDRLGYHGAASESHPLPSSFGGQVLSSAGKSLQLLGGGLYAYGLVEVMVKNASTIDRVAALTSIVPIVGCGTSIAAQVSQGNAGVPERIDDALCAIGDVLLLTPLAPVGEAIHICRFAVTLTKVLDAYISEPEQARAVRDQGWETFLQDHMYRRLSSVEFGTKLRYALAVESLALLSDGAHMMGILQASRQGALRHASNATVQEQALLEDFFRNATEQVEANISDELVQGQRQTLLNTVYSVLEKHQTASLRALADQYNKAFVQDKLAGAADRIKKFAYNNKLPLPNHLVVAYLIGQSLGQATKQAPPSPPSPSEANAAPVPSQAGNVTTGQIHAQTLNLTDYLQRKQHGLAKAEMESICIQQGHAVTNLLGGQGKMEDVAKASPKLDPSAALDFQILVAMKLGLLFQHWKPSSNGKLQLIPESLMEKPGIIGTAMGIAEEIATELVDAYCEIPILKDLMLGCKVL</sequence>
<evidence type="ECO:0000313" key="3">
    <source>
        <dbReference type="EMBL" id="KYK56264.1"/>
    </source>
</evidence>
<evidence type="ECO:0000256" key="2">
    <source>
        <dbReference type="SAM" id="SignalP"/>
    </source>
</evidence>
<feature type="chain" id="PRO_5007580589" evidence="2">
    <location>
        <begin position="25"/>
        <end position="912"/>
    </location>
</feature>
<evidence type="ECO:0000313" key="4">
    <source>
        <dbReference type="Proteomes" id="UP000076580"/>
    </source>
</evidence>
<feature type="signal peptide" evidence="2">
    <location>
        <begin position="1"/>
        <end position="24"/>
    </location>
</feature>
<dbReference type="STRING" id="98403.A0A151GGQ1"/>
<organism evidence="3 4">
    <name type="scientific">Drechmeria coniospora</name>
    <name type="common">Nematophagous fungus</name>
    <name type="synonym">Meria coniospora</name>
    <dbReference type="NCBI Taxonomy" id="98403"/>
    <lineage>
        <taxon>Eukaryota</taxon>
        <taxon>Fungi</taxon>
        <taxon>Dikarya</taxon>
        <taxon>Ascomycota</taxon>
        <taxon>Pezizomycotina</taxon>
        <taxon>Sordariomycetes</taxon>
        <taxon>Hypocreomycetidae</taxon>
        <taxon>Hypocreales</taxon>
        <taxon>Ophiocordycipitaceae</taxon>
        <taxon>Drechmeria</taxon>
    </lineage>
</organism>
<protein>
    <submittedName>
        <fullName evidence="3">Uncharacterized protein</fullName>
    </submittedName>
</protein>